<dbReference type="PATRIC" id="fig|795797.18.peg.2906"/>
<keyword evidence="1" id="KW-0472">Membrane</keyword>
<sequence>MGDSNALTNALIGAILTAVLSWVVPLAPIGGGAVAAYLQGADTAAGVRTGTLSGVIALVPLGVLGAAVVGLVGVVTLDPTGTAVSLAVVAAALFVSTLYVVGLSALGGYLGTYLFDEYGRTGRSIRPEERP</sequence>
<dbReference type="eggNOG" id="arCOG04907">
    <property type="taxonomic scope" value="Archaea"/>
</dbReference>
<feature type="transmembrane region" description="Helical" evidence="1">
    <location>
        <begin position="12"/>
        <end position="38"/>
    </location>
</feature>
<evidence type="ECO:0000313" key="2">
    <source>
        <dbReference type="EMBL" id="ADJ16285.1"/>
    </source>
</evidence>
<dbReference type="RefSeq" id="WP_008416352.1">
    <property type="nucleotide sequence ID" value="NC_014297.1"/>
</dbReference>
<accession>D8J916</accession>
<evidence type="ECO:0000313" key="5">
    <source>
        <dbReference type="Proteomes" id="UP000011645"/>
    </source>
</evidence>
<dbReference type="Pfam" id="PF17647">
    <property type="entry name" value="DUF5518"/>
    <property type="match status" value="1"/>
</dbReference>
<feature type="transmembrane region" description="Helical" evidence="1">
    <location>
        <begin position="50"/>
        <end position="77"/>
    </location>
</feature>
<evidence type="ECO:0008006" key="6">
    <source>
        <dbReference type="Google" id="ProtNLM"/>
    </source>
</evidence>
<reference evidence="2 4" key="1">
    <citation type="journal article" date="2010" name="J. Bacteriol.">
        <title>Complete genome sequence of Halalkalicoccus jeotgali B3(T), an extremely halophilic archaeon.</title>
        <authorList>
            <person name="Roh S.W."/>
            <person name="Nam Y.D."/>
            <person name="Nam S.H."/>
            <person name="Choi S.H."/>
            <person name="Park H.S."/>
            <person name="Bae J.W."/>
        </authorList>
    </citation>
    <scope>NUCLEOTIDE SEQUENCE [LARGE SCALE GENOMIC DNA]</scope>
    <source>
        <strain evidence="2">B3</strain>
        <strain evidence="4">DSM 18796 / CECT 7217 / JCM 14584 / KCTC 4019 / B3</strain>
    </source>
</reference>
<protein>
    <recommendedName>
        <fullName evidence="6">DUF5518 domain-containing protein</fullName>
    </recommendedName>
</protein>
<evidence type="ECO:0000256" key="1">
    <source>
        <dbReference type="SAM" id="Phobius"/>
    </source>
</evidence>
<dbReference type="EMBL" id="AOHV01000027">
    <property type="protein sequence ID" value="ELY37019.1"/>
    <property type="molecule type" value="Genomic_DNA"/>
</dbReference>
<keyword evidence="5" id="KW-1185">Reference proteome</keyword>
<gene>
    <name evidence="2" type="ordered locus">HacjB3_14520</name>
    <name evidence="3" type="ORF">C497_09758</name>
</gene>
<dbReference type="OrthoDB" id="341846at2157"/>
<proteinExistence type="predicted"/>
<evidence type="ECO:0000313" key="3">
    <source>
        <dbReference type="EMBL" id="ELY37019.1"/>
    </source>
</evidence>
<dbReference type="KEGG" id="hje:HacjB3_14520"/>
<name>D8J916_HALJB</name>
<dbReference type="EMBL" id="CP002062">
    <property type="protein sequence ID" value="ADJ16285.1"/>
    <property type="molecule type" value="Genomic_DNA"/>
</dbReference>
<dbReference type="Proteomes" id="UP000011645">
    <property type="component" value="Unassembled WGS sequence"/>
</dbReference>
<organism evidence="2 4">
    <name type="scientific">Halalkalicoccus jeotgali (strain DSM 18796 / CECT 7217 / JCM 14584 / KCTC 4019 / B3)</name>
    <dbReference type="NCBI Taxonomy" id="795797"/>
    <lineage>
        <taxon>Archaea</taxon>
        <taxon>Methanobacteriati</taxon>
        <taxon>Methanobacteriota</taxon>
        <taxon>Stenosarchaea group</taxon>
        <taxon>Halobacteria</taxon>
        <taxon>Halobacteriales</taxon>
        <taxon>Halococcaceae</taxon>
        <taxon>Halalkalicoccus</taxon>
    </lineage>
</organism>
<reference evidence="3 5" key="2">
    <citation type="journal article" date="2014" name="PLoS Genet.">
        <title>Phylogenetically driven sequencing of extremely halophilic archaea reveals strategies for static and dynamic osmo-response.</title>
        <authorList>
            <person name="Becker E.A."/>
            <person name="Seitzer P.M."/>
            <person name="Tritt A."/>
            <person name="Larsen D."/>
            <person name="Krusor M."/>
            <person name="Yao A.I."/>
            <person name="Wu D."/>
            <person name="Madern D."/>
            <person name="Eisen J.A."/>
            <person name="Darling A.E."/>
            <person name="Facciotti M.T."/>
        </authorList>
    </citation>
    <scope>NUCLEOTIDE SEQUENCE [LARGE SCALE GENOMIC DNA]</scope>
    <source>
        <strain evidence="3">B3</strain>
        <strain evidence="5">DSM 18796 / CECT 7217 / JCM 14584 / KCTC 4019 / B3</strain>
    </source>
</reference>
<feature type="transmembrane region" description="Helical" evidence="1">
    <location>
        <begin position="83"/>
        <end position="115"/>
    </location>
</feature>
<evidence type="ECO:0000313" key="4">
    <source>
        <dbReference type="Proteomes" id="UP000000390"/>
    </source>
</evidence>
<dbReference type="AlphaFoldDB" id="D8J916"/>
<keyword evidence="1" id="KW-1133">Transmembrane helix</keyword>
<dbReference type="GeneID" id="9420721"/>
<dbReference type="STRING" id="795797.HacjB3_14520"/>
<dbReference type="Proteomes" id="UP000000390">
    <property type="component" value="Chromosome"/>
</dbReference>
<dbReference type="HOGENOM" id="CLU_149107_0_0_2"/>
<keyword evidence="1" id="KW-0812">Transmembrane</keyword>
<dbReference type="InterPro" id="IPR040493">
    <property type="entry name" value="DUF5518"/>
</dbReference>